<dbReference type="EMBL" id="CP042430">
    <property type="protein sequence ID" value="QEC46921.1"/>
    <property type="molecule type" value="Genomic_DNA"/>
</dbReference>
<dbReference type="Pfam" id="PF00122">
    <property type="entry name" value="E1-E2_ATPase"/>
    <property type="match status" value="1"/>
</dbReference>
<dbReference type="OrthoDB" id="9814270at2"/>
<dbReference type="RefSeq" id="WP_146916695.1">
    <property type="nucleotide sequence ID" value="NZ_CP042430.1"/>
</dbReference>
<keyword evidence="3" id="KW-1278">Translocase</keyword>
<sequence length="812" mass="84562">MRPRRHSSDPPSPLAPPPDAPPGAPTGRSGLTEAEAHRRLLERGEVAPPATSRSYASIVRANTLTVFNLILIVFGAMTLAFADWRDALFLGVLVANTTIGIVQEVRAKRALDRLAALVAPTATVVRDGRPREAAVAELVPGDLVRLKPGDQVVADGRLTEAEGLGIDASILTGEAEAVAVRTGDEVRSGSFAVEGGGAFVVEAVGPDSYAERVAGEARRFRHPRSPLEQAVNRLLFGLVGLMLVLGGILGYALWRRHAGLSDAVSTSTAAVLSMVPEGLVLLVSLTYAVASLRMARRGALAQQLNAIESLAAVDVICTDKTGTLTEAALRVVEAMPAPAFERDALTVALARYAASTPERNGTLAAIAEAFPAEAEPVGSRVPFSSQRRWSALELSGETLALGAPERFELGSLRAAAEQHAAEGRRVLALARGEGRLDGARGDTPPPVGLRVMGLVVLGERLRPDTREMVAYLLAQNVELKVLSGDAPATVAAIARDAGIPVGGPALVGADLPDDPVQLRAVVLSTTVVGRISPDDKRRFVQALADAGRYVAMVGDGVNDVPALKASRLAIAQGTGAQMARSVADLVLVRGSFAVVPPMIEQGRQALRNLQRVAKLYVTKSAFAAFLILLIGTTSTAYPLLPRHFSLAAGLTIGIPTFFLALAPSSGPWRSASFSRDVARFAVPAGTLVGVGVLASYLFGLHTLAMPVIEARTVAITVLIVLGLYLIVVLEATGAQRLTIVSMAVAALAALYVVALLTPPVRRFFLLAPPNAGIIATAVCGSLLSLFALALSGFTPGAAALLTPPESPAAPQG</sequence>
<evidence type="ECO:0000256" key="2">
    <source>
        <dbReference type="ARBA" id="ARBA00022692"/>
    </source>
</evidence>
<feature type="transmembrane region" description="Helical" evidence="7">
    <location>
        <begin position="646"/>
        <end position="665"/>
    </location>
</feature>
<dbReference type="Proteomes" id="UP000321805">
    <property type="component" value="Chromosome"/>
</dbReference>
<dbReference type="InterPro" id="IPR008250">
    <property type="entry name" value="ATPase_P-typ_transduc_dom_A_sf"/>
</dbReference>
<evidence type="ECO:0000256" key="7">
    <source>
        <dbReference type="SAM" id="Phobius"/>
    </source>
</evidence>
<dbReference type="KEGG" id="bsol:FSW04_04500"/>
<dbReference type="InterPro" id="IPR044492">
    <property type="entry name" value="P_typ_ATPase_HD_dom"/>
</dbReference>
<dbReference type="Gene3D" id="2.70.150.10">
    <property type="entry name" value="Calcium-transporting ATPase, cytoplasmic transduction domain A"/>
    <property type="match status" value="1"/>
</dbReference>
<feature type="transmembrane region" description="Helical" evidence="7">
    <location>
        <begin position="234"/>
        <end position="254"/>
    </location>
</feature>
<accession>A0A5B8U1R8</accession>
<dbReference type="InterPro" id="IPR036412">
    <property type="entry name" value="HAD-like_sf"/>
</dbReference>
<dbReference type="NCBIfam" id="TIGR01494">
    <property type="entry name" value="ATPase_P-type"/>
    <property type="match status" value="2"/>
</dbReference>
<proteinExistence type="predicted"/>
<keyword evidence="10" id="KW-1185">Reference proteome</keyword>
<feature type="domain" description="P-type ATPase A" evidence="8">
    <location>
        <begin position="117"/>
        <end position="215"/>
    </location>
</feature>
<feature type="region of interest" description="Disordered" evidence="6">
    <location>
        <begin position="1"/>
        <end position="30"/>
    </location>
</feature>
<dbReference type="SUPFAM" id="SSF81660">
    <property type="entry name" value="Metal cation-transporting ATPase, ATP-binding domain N"/>
    <property type="match status" value="1"/>
</dbReference>
<dbReference type="Gene3D" id="1.20.1110.10">
    <property type="entry name" value="Calcium-transporting ATPase, transmembrane domain"/>
    <property type="match status" value="1"/>
</dbReference>
<dbReference type="InterPro" id="IPR023299">
    <property type="entry name" value="ATPase_P-typ_cyto_dom_N"/>
</dbReference>
<evidence type="ECO:0000313" key="10">
    <source>
        <dbReference type="Proteomes" id="UP000321805"/>
    </source>
</evidence>
<dbReference type="PROSITE" id="PS00154">
    <property type="entry name" value="ATPASE_E1_E2"/>
    <property type="match status" value="1"/>
</dbReference>
<dbReference type="PANTHER" id="PTHR42861">
    <property type="entry name" value="CALCIUM-TRANSPORTING ATPASE"/>
    <property type="match status" value="1"/>
</dbReference>
<evidence type="ECO:0000313" key="9">
    <source>
        <dbReference type="EMBL" id="QEC46921.1"/>
    </source>
</evidence>
<organism evidence="9 10">
    <name type="scientific">Baekduia soli</name>
    <dbReference type="NCBI Taxonomy" id="496014"/>
    <lineage>
        <taxon>Bacteria</taxon>
        <taxon>Bacillati</taxon>
        <taxon>Actinomycetota</taxon>
        <taxon>Thermoleophilia</taxon>
        <taxon>Solirubrobacterales</taxon>
        <taxon>Baekduiaceae</taxon>
        <taxon>Baekduia</taxon>
    </lineage>
</organism>
<feature type="transmembrane region" description="Helical" evidence="7">
    <location>
        <begin position="677"/>
        <end position="698"/>
    </location>
</feature>
<evidence type="ECO:0000259" key="8">
    <source>
        <dbReference type="Pfam" id="PF00122"/>
    </source>
</evidence>
<feature type="transmembrane region" description="Helical" evidence="7">
    <location>
        <begin position="710"/>
        <end position="729"/>
    </location>
</feature>
<feature type="transmembrane region" description="Helical" evidence="7">
    <location>
        <begin position="736"/>
        <end position="757"/>
    </location>
</feature>
<dbReference type="SUPFAM" id="SSF81653">
    <property type="entry name" value="Calcium ATPase, transduction domain A"/>
    <property type="match status" value="1"/>
</dbReference>
<feature type="transmembrane region" description="Helical" evidence="7">
    <location>
        <begin position="621"/>
        <end position="640"/>
    </location>
</feature>
<name>A0A5B8U1R8_9ACTN</name>
<dbReference type="SFLD" id="SFLDF00027">
    <property type="entry name" value="p-type_atpase"/>
    <property type="match status" value="1"/>
</dbReference>
<comment type="subcellular location">
    <subcellularLocation>
        <location evidence="1">Cell membrane</location>
        <topology evidence="1">Multi-pass membrane protein</topology>
    </subcellularLocation>
</comment>
<dbReference type="InterPro" id="IPR001757">
    <property type="entry name" value="P_typ_ATPase"/>
</dbReference>
<evidence type="ECO:0000256" key="6">
    <source>
        <dbReference type="SAM" id="MobiDB-lite"/>
    </source>
</evidence>
<dbReference type="Gene3D" id="3.40.1110.10">
    <property type="entry name" value="Calcium-transporting ATPase, cytoplasmic domain N"/>
    <property type="match status" value="1"/>
</dbReference>
<keyword evidence="5 7" id="KW-0472">Membrane</keyword>
<evidence type="ECO:0000256" key="1">
    <source>
        <dbReference type="ARBA" id="ARBA00004651"/>
    </source>
</evidence>
<dbReference type="InterPro" id="IPR018303">
    <property type="entry name" value="ATPase_P-typ_P_site"/>
</dbReference>
<feature type="transmembrane region" description="Helical" evidence="7">
    <location>
        <begin position="266"/>
        <end position="290"/>
    </location>
</feature>
<dbReference type="InterPro" id="IPR023214">
    <property type="entry name" value="HAD_sf"/>
</dbReference>
<dbReference type="SUPFAM" id="SSF56784">
    <property type="entry name" value="HAD-like"/>
    <property type="match status" value="1"/>
</dbReference>
<dbReference type="InterPro" id="IPR059000">
    <property type="entry name" value="ATPase_P-type_domA"/>
</dbReference>
<dbReference type="GO" id="GO:0005524">
    <property type="term" value="F:ATP binding"/>
    <property type="evidence" value="ECO:0007669"/>
    <property type="project" value="InterPro"/>
</dbReference>
<feature type="transmembrane region" description="Helical" evidence="7">
    <location>
        <begin position="61"/>
        <end position="81"/>
    </location>
</feature>
<evidence type="ECO:0000256" key="3">
    <source>
        <dbReference type="ARBA" id="ARBA00022967"/>
    </source>
</evidence>
<dbReference type="PRINTS" id="PR00119">
    <property type="entry name" value="CATATPASE"/>
</dbReference>
<feature type="transmembrane region" description="Helical" evidence="7">
    <location>
        <begin position="769"/>
        <end position="790"/>
    </location>
</feature>
<keyword evidence="2 7" id="KW-0812">Transmembrane</keyword>
<feature type="transmembrane region" description="Helical" evidence="7">
    <location>
        <begin position="87"/>
        <end position="105"/>
    </location>
</feature>
<dbReference type="InterPro" id="IPR023298">
    <property type="entry name" value="ATPase_P-typ_TM_dom_sf"/>
</dbReference>
<dbReference type="SFLD" id="SFLDS00003">
    <property type="entry name" value="Haloacid_Dehalogenase"/>
    <property type="match status" value="1"/>
</dbReference>
<dbReference type="GO" id="GO:0005886">
    <property type="term" value="C:plasma membrane"/>
    <property type="evidence" value="ECO:0007669"/>
    <property type="project" value="UniProtKB-SubCell"/>
</dbReference>
<dbReference type="PRINTS" id="PR00120">
    <property type="entry name" value="HATPASE"/>
</dbReference>
<reference evidence="9 10" key="1">
    <citation type="journal article" date="2018" name="J. Microbiol.">
        <title>Baekduia soli gen. nov., sp. nov., a novel bacterium isolated from the soil of Baekdu Mountain and proposal of a novel family name, Baekduiaceae fam. nov.</title>
        <authorList>
            <person name="An D.S."/>
            <person name="Siddiqi M.Z."/>
            <person name="Kim K.H."/>
            <person name="Yu H.S."/>
            <person name="Im W.T."/>
        </authorList>
    </citation>
    <scope>NUCLEOTIDE SEQUENCE [LARGE SCALE GENOMIC DNA]</scope>
    <source>
        <strain evidence="9 10">BR7-21</strain>
    </source>
</reference>
<keyword evidence="4 7" id="KW-1133">Transmembrane helix</keyword>
<dbReference type="AlphaFoldDB" id="A0A5B8U1R8"/>
<protein>
    <submittedName>
        <fullName evidence="9">HAD-IC family P-type ATPase</fullName>
    </submittedName>
</protein>
<dbReference type="GO" id="GO:0016887">
    <property type="term" value="F:ATP hydrolysis activity"/>
    <property type="evidence" value="ECO:0007669"/>
    <property type="project" value="InterPro"/>
</dbReference>
<dbReference type="Gene3D" id="3.40.50.1000">
    <property type="entry name" value="HAD superfamily/HAD-like"/>
    <property type="match status" value="1"/>
</dbReference>
<evidence type="ECO:0000256" key="4">
    <source>
        <dbReference type="ARBA" id="ARBA00022989"/>
    </source>
</evidence>
<gene>
    <name evidence="9" type="ORF">FSW04_04500</name>
</gene>
<feature type="compositionally biased region" description="Pro residues" evidence="6">
    <location>
        <begin position="10"/>
        <end position="24"/>
    </location>
</feature>
<dbReference type="SFLD" id="SFLDG00002">
    <property type="entry name" value="C1.7:_P-type_atpase_like"/>
    <property type="match status" value="1"/>
</dbReference>
<dbReference type="SUPFAM" id="SSF81665">
    <property type="entry name" value="Calcium ATPase, transmembrane domain M"/>
    <property type="match status" value="1"/>
</dbReference>
<evidence type="ECO:0000256" key="5">
    <source>
        <dbReference type="ARBA" id="ARBA00023136"/>
    </source>
</evidence>
<dbReference type="Pfam" id="PF00702">
    <property type="entry name" value="Hydrolase"/>
    <property type="match status" value="1"/>
</dbReference>